<keyword evidence="5" id="KW-1185">Reference proteome</keyword>
<dbReference type="AlphaFoldDB" id="A0AAN9V8R6"/>
<dbReference type="PANTHER" id="PTHR43765:SF2">
    <property type="entry name" value="2-DEHYDROPANTOATE 2-REDUCTASE"/>
    <property type="match status" value="1"/>
</dbReference>
<evidence type="ECO:0000256" key="1">
    <source>
        <dbReference type="ARBA" id="ARBA00022857"/>
    </source>
</evidence>
<dbReference type="InterPro" id="IPR013328">
    <property type="entry name" value="6PGD_dom2"/>
</dbReference>
<dbReference type="InterPro" id="IPR050838">
    <property type="entry name" value="Ketopantoate_reductase"/>
</dbReference>
<dbReference type="Gene3D" id="1.10.1040.10">
    <property type="entry name" value="N-(1-d-carboxylethyl)-l-norvaline Dehydrogenase, domain 2"/>
    <property type="match status" value="1"/>
</dbReference>
<dbReference type="InterPro" id="IPR008927">
    <property type="entry name" value="6-PGluconate_DH-like_C_sf"/>
</dbReference>
<sequence>MLAHHTTRAVNVWWKANRAIDLHDDRGKFLSSHAILCPQYIGPEIGTSRIDMWEGEPLDNIIMNTSGRSIYPTLRNLRPYISNRTVLCLIHPGIGLAEALNYEVFDDPATRPMYVYGHLTHKLMRHKGTEMSMRLGSPRAHLLLTALPMEGYTVNHENARRKPFIDLLALSDALNPIPMNHVHFLYRKLPGMIWSSASDAVCVILGCRYDQILRDLHATRLWHALVNEAINIASSLPELPPHLAQVFTTPKFKVHLWTKLRSQRMVYSEWVSLIRKGEITPVDWVNGYFVRRAFELDLPHKTHNMTLSMVKARHEARLYELYDDIPFSLRPYMVDSDRLGGQDYMNDQDLEELDLNV</sequence>
<evidence type="ECO:0000313" key="5">
    <source>
        <dbReference type="Proteomes" id="UP001320420"/>
    </source>
</evidence>
<name>A0AAN9V8R6_9PEZI</name>
<dbReference type="Proteomes" id="UP001320420">
    <property type="component" value="Unassembled WGS sequence"/>
</dbReference>
<dbReference type="GO" id="GO:0008677">
    <property type="term" value="F:2-dehydropantoate 2-reductase activity"/>
    <property type="evidence" value="ECO:0007669"/>
    <property type="project" value="TreeGrafter"/>
</dbReference>
<dbReference type="GO" id="GO:0005739">
    <property type="term" value="C:mitochondrion"/>
    <property type="evidence" value="ECO:0007669"/>
    <property type="project" value="TreeGrafter"/>
</dbReference>
<organism evidence="4 5">
    <name type="scientific">Diatrype stigma</name>
    <dbReference type="NCBI Taxonomy" id="117547"/>
    <lineage>
        <taxon>Eukaryota</taxon>
        <taxon>Fungi</taxon>
        <taxon>Dikarya</taxon>
        <taxon>Ascomycota</taxon>
        <taxon>Pezizomycotina</taxon>
        <taxon>Sordariomycetes</taxon>
        <taxon>Xylariomycetidae</taxon>
        <taxon>Xylariales</taxon>
        <taxon>Diatrypaceae</taxon>
        <taxon>Diatrype</taxon>
    </lineage>
</organism>
<proteinExistence type="predicted"/>
<reference evidence="4 5" key="1">
    <citation type="submission" date="2024-02" db="EMBL/GenBank/DDBJ databases">
        <title>De novo assembly and annotation of 12 fungi associated with fruit tree decline syndrome in Ontario, Canada.</title>
        <authorList>
            <person name="Sulman M."/>
            <person name="Ellouze W."/>
            <person name="Ilyukhin E."/>
        </authorList>
    </citation>
    <scope>NUCLEOTIDE SEQUENCE [LARGE SCALE GENOMIC DNA]</scope>
    <source>
        <strain evidence="4 5">M11/M66-122</strain>
    </source>
</reference>
<dbReference type="GO" id="GO:0050661">
    <property type="term" value="F:NADP binding"/>
    <property type="evidence" value="ECO:0007669"/>
    <property type="project" value="TreeGrafter"/>
</dbReference>
<comment type="caution">
    <text evidence="4">The sequence shown here is derived from an EMBL/GenBank/DDBJ whole genome shotgun (WGS) entry which is preliminary data.</text>
</comment>
<protein>
    <recommendedName>
        <fullName evidence="3">Ketopantoate reductase C-terminal domain-containing protein</fullName>
    </recommendedName>
</protein>
<accession>A0AAN9V8R6</accession>
<evidence type="ECO:0000256" key="2">
    <source>
        <dbReference type="ARBA" id="ARBA00023002"/>
    </source>
</evidence>
<feature type="domain" description="Ketopantoate reductase C-terminal" evidence="3">
    <location>
        <begin position="192"/>
        <end position="313"/>
    </location>
</feature>
<keyword evidence="2" id="KW-0560">Oxidoreductase</keyword>
<keyword evidence="1" id="KW-0521">NADP</keyword>
<dbReference type="PANTHER" id="PTHR43765">
    <property type="entry name" value="2-DEHYDROPANTOATE 2-REDUCTASE-RELATED"/>
    <property type="match status" value="1"/>
</dbReference>
<dbReference type="SUPFAM" id="SSF48179">
    <property type="entry name" value="6-phosphogluconate dehydrogenase C-terminal domain-like"/>
    <property type="match status" value="1"/>
</dbReference>
<gene>
    <name evidence="4" type="ORF">SLS62_001481</name>
</gene>
<evidence type="ECO:0000259" key="3">
    <source>
        <dbReference type="Pfam" id="PF08546"/>
    </source>
</evidence>
<dbReference type="Pfam" id="PF08546">
    <property type="entry name" value="ApbA_C"/>
    <property type="match status" value="1"/>
</dbReference>
<dbReference type="InterPro" id="IPR013752">
    <property type="entry name" value="KPA_reductase"/>
</dbReference>
<dbReference type="EMBL" id="JAKJXP020000006">
    <property type="protein sequence ID" value="KAK7756644.1"/>
    <property type="molecule type" value="Genomic_DNA"/>
</dbReference>
<evidence type="ECO:0000313" key="4">
    <source>
        <dbReference type="EMBL" id="KAK7756644.1"/>
    </source>
</evidence>